<dbReference type="PROSITE" id="PS51257">
    <property type="entry name" value="PROKAR_LIPOPROTEIN"/>
    <property type="match status" value="1"/>
</dbReference>
<gene>
    <name evidence="1" type="ORF">SAMN04487948_105366</name>
</gene>
<evidence type="ECO:0000313" key="2">
    <source>
        <dbReference type="Proteomes" id="UP000199126"/>
    </source>
</evidence>
<dbReference type="RefSeq" id="WP_089824608.1">
    <property type="nucleotide sequence ID" value="NZ_FODV01000005.1"/>
</dbReference>
<name>A0A1H8SXB5_9EURY</name>
<organism evidence="1 2">
    <name type="scientific">Halogranum amylolyticum</name>
    <dbReference type="NCBI Taxonomy" id="660520"/>
    <lineage>
        <taxon>Archaea</taxon>
        <taxon>Methanobacteriati</taxon>
        <taxon>Methanobacteriota</taxon>
        <taxon>Stenosarchaea group</taxon>
        <taxon>Halobacteria</taxon>
        <taxon>Halobacteriales</taxon>
        <taxon>Haloferacaceae</taxon>
    </lineage>
</organism>
<accession>A0A1H8SXB5</accession>
<proteinExistence type="predicted"/>
<dbReference type="Proteomes" id="UP000199126">
    <property type="component" value="Unassembled WGS sequence"/>
</dbReference>
<protein>
    <submittedName>
        <fullName evidence="1">Uncharacterized protein</fullName>
    </submittedName>
</protein>
<evidence type="ECO:0000313" key="1">
    <source>
        <dbReference type="EMBL" id="SEO82988.1"/>
    </source>
</evidence>
<sequence>MHRRTLLASGAVLTLSGLAGCLGFGAETAVGTLPTASLRMEPVSDATIATRRTYGRGVDEESPEYDLVRAAVDDGPTRVDDTEPPFPADRPFVFEDGVYELSVDVVDSRPATTFFVVLDPAEGDVADEESVAYADLPEVDRAVFERRGWDDPGFLGFGTSVRYLDAHVPDSALVPDPAYSVVVWDAETRGEFSVDGSRETPLRTYEYTASVVADSAATLGRELRERYEFTLSGLSAAEREIVAEAVDGDDGYVVPADHPLPDAMRRLGSRFRSRDDVEYAGSETGDDPPSVDGTYLVRYDEEVYWTRIHVTRPSTATEASPS</sequence>
<keyword evidence="2" id="KW-1185">Reference proteome</keyword>
<dbReference type="AlphaFoldDB" id="A0A1H8SXB5"/>
<dbReference type="EMBL" id="FODV01000005">
    <property type="protein sequence ID" value="SEO82988.1"/>
    <property type="molecule type" value="Genomic_DNA"/>
</dbReference>
<reference evidence="2" key="1">
    <citation type="submission" date="2016-10" db="EMBL/GenBank/DDBJ databases">
        <authorList>
            <person name="Varghese N."/>
            <person name="Submissions S."/>
        </authorList>
    </citation>
    <scope>NUCLEOTIDE SEQUENCE [LARGE SCALE GENOMIC DNA]</scope>
    <source>
        <strain evidence="2">CGMCC 1.10121</strain>
    </source>
</reference>